<keyword evidence="2" id="KW-1185">Reference proteome</keyword>
<accession>A0ACB8WZU9</accession>
<comment type="caution">
    <text evidence="1">The sequence shown here is derived from an EMBL/GenBank/DDBJ whole genome shotgun (WGS) entry which is preliminary data.</text>
</comment>
<organism evidence="1 2">
    <name type="scientific">Scortum barcoo</name>
    <name type="common">barcoo grunter</name>
    <dbReference type="NCBI Taxonomy" id="214431"/>
    <lineage>
        <taxon>Eukaryota</taxon>
        <taxon>Metazoa</taxon>
        <taxon>Chordata</taxon>
        <taxon>Craniata</taxon>
        <taxon>Vertebrata</taxon>
        <taxon>Euteleostomi</taxon>
        <taxon>Actinopterygii</taxon>
        <taxon>Neopterygii</taxon>
        <taxon>Teleostei</taxon>
        <taxon>Neoteleostei</taxon>
        <taxon>Acanthomorphata</taxon>
        <taxon>Eupercaria</taxon>
        <taxon>Centrarchiformes</taxon>
        <taxon>Terapontoidei</taxon>
        <taxon>Terapontidae</taxon>
        <taxon>Scortum</taxon>
    </lineage>
</organism>
<dbReference type="Proteomes" id="UP000831701">
    <property type="component" value="Chromosome 5"/>
</dbReference>
<evidence type="ECO:0000313" key="1">
    <source>
        <dbReference type="EMBL" id="KAI3372973.1"/>
    </source>
</evidence>
<proteinExistence type="predicted"/>
<evidence type="ECO:0000313" key="2">
    <source>
        <dbReference type="Proteomes" id="UP000831701"/>
    </source>
</evidence>
<name>A0ACB8WZU9_9TELE</name>
<gene>
    <name evidence="1" type="ORF">L3Q82_023412</name>
</gene>
<reference evidence="1" key="1">
    <citation type="submission" date="2022-04" db="EMBL/GenBank/DDBJ databases">
        <title>Jade perch genome.</title>
        <authorList>
            <person name="Chao B."/>
        </authorList>
    </citation>
    <scope>NUCLEOTIDE SEQUENCE</scope>
    <source>
        <strain evidence="1">CB-2022</strain>
    </source>
</reference>
<dbReference type="EMBL" id="CM041535">
    <property type="protein sequence ID" value="KAI3372973.1"/>
    <property type="molecule type" value="Genomic_DNA"/>
</dbReference>
<sequence>MSKKICNTILAHAKDRFSFTAHLVNATLLQAEMFEQHCRTFPGEALDATVMLNKAKLKTELSLIYENAEFNGCCDAPALYQLKLRGVFSTLKRIKTFLRNAMGQERLNAFPCSPWRGYQEQPDFNERAIDHFAALKERRANFQAMWSK</sequence>
<protein>
    <submittedName>
        <fullName evidence="1">Uncharacterized protein</fullName>
    </submittedName>
</protein>